<accession>A0A653C139</accession>
<organism evidence="2 3">
    <name type="scientific">Callosobruchus maculatus</name>
    <name type="common">Southern cowpea weevil</name>
    <name type="synonym">Pulse bruchid</name>
    <dbReference type="NCBI Taxonomy" id="64391"/>
    <lineage>
        <taxon>Eukaryota</taxon>
        <taxon>Metazoa</taxon>
        <taxon>Ecdysozoa</taxon>
        <taxon>Arthropoda</taxon>
        <taxon>Hexapoda</taxon>
        <taxon>Insecta</taxon>
        <taxon>Pterygota</taxon>
        <taxon>Neoptera</taxon>
        <taxon>Endopterygota</taxon>
        <taxon>Coleoptera</taxon>
        <taxon>Polyphaga</taxon>
        <taxon>Cucujiformia</taxon>
        <taxon>Chrysomeloidea</taxon>
        <taxon>Chrysomelidae</taxon>
        <taxon>Bruchinae</taxon>
        <taxon>Bruchini</taxon>
        <taxon>Callosobruchus</taxon>
    </lineage>
</organism>
<dbReference type="OrthoDB" id="6814999at2759"/>
<reference evidence="2 3" key="1">
    <citation type="submission" date="2019-01" db="EMBL/GenBank/DDBJ databases">
        <authorList>
            <person name="Sayadi A."/>
        </authorList>
    </citation>
    <scope>NUCLEOTIDE SEQUENCE [LARGE SCALE GENOMIC DNA]</scope>
</reference>
<dbReference type="AlphaFoldDB" id="A0A653C139"/>
<evidence type="ECO:0000256" key="1">
    <source>
        <dbReference type="ARBA" id="ARBA00022729"/>
    </source>
</evidence>
<sequence>RFKSFFNNAAIWNLCCGIIYKRKITSLDYHYSYLELLLLYRKMYVIASIYLLALCYVHNIQAKVTIHSFGNCEQGKDYALSVDLKIKHDGDKNIVEEGVITNKIDFTKDIKALIEVFHDEGGEWKELAKKEDTLCSMRESFVGEFAEEVEKAAGITDSCLIKKGEYKLSNFVADFSKMKYKDFLAGKSKVRSTMRNGADIVGCLEIEFTIEK</sequence>
<evidence type="ECO:0000313" key="2">
    <source>
        <dbReference type="EMBL" id="VEN41223.1"/>
    </source>
</evidence>
<dbReference type="InterPro" id="IPR036846">
    <property type="entry name" value="GM2-AP_sf"/>
</dbReference>
<proteinExistence type="predicted"/>
<dbReference type="Gene3D" id="2.70.220.10">
    <property type="entry name" value="Ganglioside GM2 activator"/>
    <property type="match status" value="1"/>
</dbReference>
<feature type="non-terminal residue" evidence="2">
    <location>
        <position position="1"/>
    </location>
</feature>
<protein>
    <submittedName>
        <fullName evidence="2">Uncharacterized protein</fullName>
    </submittedName>
</protein>
<keyword evidence="1" id="KW-0732">Signal</keyword>
<name>A0A653C139_CALMS</name>
<gene>
    <name evidence="2" type="ORF">CALMAC_LOCUS5128</name>
</gene>
<evidence type="ECO:0000313" key="3">
    <source>
        <dbReference type="Proteomes" id="UP000410492"/>
    </source>
</evidence>
<dbReference type="EMBL" id="CAACVG010006718">
    <property type="protein sequence ID" value="VEN41223.1"/>
    <property type="molecule type" value="Genomic_DNA"/>
</dbReference>
<keyword evidence="3" id="KW-1185">Reference proteome</keyword>
<dbReference type="Proteomes" id="UP000410492">
    <property type="component" value="Unassembled WGS sequence"/>
</dbReference>